<dbReference type="InterPro" id="IPR024072">
    <property type="entry name" value="DHFR-like_dom_sf"/>
</dbReference>
<accession>A0ABS7Q4C6</accession>
<dbReference type="SUPFAM" id="SSF53597">
    <property type="entry name" value="Dihydrofolate reductase-like"/>
    <property type="match status" value="1"/>
</dbReference>
<evidence type="ECO:0000259" key="1">
    <source>
        <dbReference type="Pfam" id="PF01872"/>
    </source>
</evidence>
<dbReference type="PANTHER" id="PTHR38011">
    <property type="entry name" value="DIHYDROFOLATE REDUCTASE FAMILY PROTEIN (AFU_ORTHOLOGUE AFUA_8G06820)"/>
    <property type="match status" value="1"/>
</dbReference>
<reference evidence="2 3" key="1">
    <citation type="submission" date="2021-08" db="EMBL/GenBank/DDBJ databases">
        <title>WGS of actinomycetes from Thailand.</title>
        <authorList>
            <person name="Thawai C."/>
        </authorList>
    </citation>
    <scope>NUCLEOTIDE SEQUENCE [LARGE SCALE GENOMIC DNA]</scope>
    <source>
        <strain evidence="2 3">PLK6-54</strain>
    </source>
</reference>
<comment type="caution">
    <text evidence="2">The sequence shown here is derived from an EMBL/GenBank/DDBJ whole genome shotgun (WGS) entry which is preliminary data.</text>
</comment>
<gene>
    <name evidence="2" type="ORF">K7862_07940</name>
</gene>
<dbReference type="Proteomes" id="UP000778578">
    <property type="component" value="Unassembled WGS sequence"/>
</dbReference>
<protein>
    <submittedName>
        <fullName evidence="2">Dihydrofolate reductase family protein</fullName>
    </submittedName>
</protein>
<name>A0ABS7Q4C6_9ACTN</name>
<evidence type="ECO:0000313" key="3">
    <source>
        <dbReference type="Proteomes" id="UP000778578"/>
    </source>
</evidence>
<feature type="domain" description="Bacterial bifunctional deaminase-reductase C-terminal" evidence="1">
    <location>
        <begin position="5"/>
        <end position="172"/>
    </location>
</feature>
<dbReference type="PANTHER" id="PTHR38011:SF11">
    <property type="entry name" value="2,5-DIAMINO-6-RIBOSYLAMINO-4(3H)-PYRIMIDINONE 5'-PHOSPHATE REDUCTASE"/>
    <property type="match status" value="1"/>
</dbReference>
<keyword evidence="3" id="KW-1185">Reference proteome</keyword>
<dbReference type="InterPro" id="IPR002734">
    <property type="entry name" value="RibDG_C"/>
</dbReference>
<sequence>MARTTYFTATTIDGHIADPDNSLDWLFDVEGGDDRFAPFFASVGAFAMGSTTYEWVVDHEKLTEHPEKWQDWYGSTPCWVFTHRDLPVLPGAAVTFVRGDVRPVHAAMAEAAGDRVIWLVGGGELVGAFADQGLLDEIVLGVAPVTLGAGAPVLPRRLTSADLELTGVERSGQFAYLTYGVRHR</sequence>
<organism evidence="2 3">
    <name type="scientific">Actinacidiphila acidipaludis</name>
    <dbReference type="NCBI Taxonomy" id="2873382"/>
    <lineage>
        <taxon>Bacteria</taxon>
        <taxon>Bacillati</taxon>
        <taxon>Actinomycetota</taxon>
        <taxon>Actinomycetes</taxon>
        <taxon>Kitasatosporales</taxon>
        <taxon>Streptomycetaceae</taxon>
        <taxon>Actinacidiphila</taxon>
    </lineage>
</organism>
<dbReference type="Pfam" id="PF01872">
    <property type="entry name" value="RibD_C"/>
    <property type="match status" value="1"/>
</dbReference>
<dbReference type="EMBL" id="JAINZZ010000006">
    <property type="protein sequence ID" value="MBY8877564.1"/>
    <property type="molecule type" value="Genomic_DNA"/>
</dbReference>
<dbReference type="RefSeq" id="WP_222961715.1">
    <property type="nucleotide sequence ID" value="NZ_JAINZZ010000006.1"/>
</dbReference>
<dbReference type="InterPro" id="IPR050765">
    <property type="entry name" value="Riboflavin_Biosynth_HTPR"/>
</dbReference>
<evidence type="ECO:0000313" key="2">
    <source>
        <dbReference type="EMBL" id="MBY8877564.1"/>
    </source>
</evidence>
<dbReference type="Gene3D" id="3.40.430.10">
    <property type="entry name" value="Dihydrofolate Reductase, subunit A"/>
    <property type="match status" value="1"/>
</dbReference>
<proteinExistence type="predicted"/>